<sequence>MLSMAAPRMLTVTTPRSKQHLPVASIILAICLFLLLMRTQFGNTLISTAIDKTSASIKEHASSPRPIPGSKEPKPKYKPQPTWTPPPIQDPFPLLSSSMPPPVPAWNKPKKPNVYHKYDLPIAPPLLIGFTRSWPMLLQTVVGYITAGWPAEQIYVVENTGVHDANFRGRLTLQNPFYLNHTQLHMLGVHITRTPVLLSFAQLQNFFVSVAKEKDWNYYFWSHMDALVLSYEEGMKGVSGPVGTPEYQTIYDLAVKELNHTMRTDHKWGARFFAYDHLALVNPRAYEAVGGFDTFIPYYMTDCDMHWRLEEAGWSMNESTAGIIQDVASVLDDLRMLYREGDVPDGFGFTDPNPPPSKVLGDAPKEIDRRGVPVASQKRAAEQRDEAPASPKKVSPSLAKADPRVGEMARESTETHESTTAMDPLKSFRRLFRISQEMFNHKHADRERNTWQLGQRGGDPREPYSYDALGFQTGIDVITEAGRETFRRKWGHRGCDFGAAGLRPSDAWKVEKDWE</sequence>
<organism evidence="2 3">
    <name type="scientific">Colletotrichum chlorophyti</name>
    <dbReference type="NCBI Taxonomy" id="708187"/>
    <lineage>
        <taxon>Eukaryota</taxon>
        <taxon>Fungi</taxon>
        <taxon>Dikarya</taxon>
        <taxon>Ascomycota</taxon>
        <taxon>Pezizomycotina</taxon>
        <taxon>Sordariomycetes</taxon>
        <taxon>Hypocreomycetidae</taxon>
        <taxon>Glomerellales</taxon>
        <taxon>Glomerellaceae</taxon>
        <taxon>Colletotrichum</taxon>
    </lineage>
</organism>
<feature type="region of interest" description="Disordered" evidence="1">
    <location>
        <begin position="57"/>
        <end position="83"/>
    </location>
</feature>
<name>A0A1Q8RG06_9PEZI</name>
<protein>
    <submittedName>
        <fullName evidence="2">Uncharacterized protein</fullName>
    </submittedName>
</protein>
<proteinExistence type="predicted"/>
<gene>
    <name evidence="2" type="ORF">CCHL11_03069</name>
</gene>
<evidence type="ECO:0000313" key="3">
    <source>
        <dbReference type="Proteomes" id="UP000186583"/>
    </source>
</evidence>
<dbReference type="OrthoDB" id="3527108at2759"/>
<dbReference type="EMBL" id="MPGH01000204">
    <property type="protein sequence ID" value="OLN83270.1"/>
    <property type="molecule type" value="Genomic_DNA"/>
</dbReference>
<accession>A0A1Q8RG06</accession>
<evidence type="ECO:0000256" key="1">
    <source>
        <dbReference type="SAM" id="MobiDB-lite"/>
    </source>
</evidence>
<comment type="caution">
    <text evidence="2">The sequence shown here is derived from an EMBL/GenBank/DDBJ whole genome shotgun (WGS) entry which is preliminary data.</text>
</comment>
<dbReference type="Proteomes" id="UP000186583">
    <property type="component" value="Unassembled WGS sequence"/>
</dbReference>
<feature type="region of interest" description="Disordered" evidence="1">
    <location>
        <begin position="346"/>
        <end position="421"/>
    </location>
</feature>
<dbReference type="AlphaFoldDB" id="A0A1Q8RG06"/>
<dbReference type="STRING" id="708187.A0A1Q8RG06"/>
<evidence type="ECO:0000313" key="2">
    <source>
        <dbReference type="EMBL" id="OLN83270.1"/>
    </source>
</evidence>
<feature type="compositionally biased region" description="Basic and acidic residues" evidence="1">
    <location>
        <begin position="401"/>
        <end position="417"/>
    </location>
</feature>
<reference evidence="2 3" key="1">
    <citation type="submission" date="2016-11" db="EMBL/GenBank/DDBJ databases">
        <title>Draft Genome Assembly of Colletotrichum chlorophyti a pathogen of herbaceous plants.</title>
        <authorList>
            <person name="Gan P."/>
            <person name="Narusaka M."/>
            <person name="Tsushima A."/>
            <person name="Narusaka Y."/>
            <person name="Takano Y."/>
            <person name="Shirasu K."/>
        </authorList>
    </citation>
    <scope>NUCLEOTIDE SEQUENCE [LARGE SCALE GENOMIC DNA]</scope>
    <source>
        <strain evidence="2 3">NTL11</strain>
    </source>
</reference>
<keyword evidence="3" id="KW-1185">Reference proteome</keyword>